<evidence type="ECO:0000259" key="7">
    <source>
        <dbReference type="PROSITE" id="PS50102"/>
    </source>
</evidence>
<evidence type="ECO:0000313" key="8">
    <source>
        <dbReference type="EMBL" id="KAK3098766.1"/>
    </source>
</evidence>
<comment type="subcellular location">
    <subcellularLocation>
        <location evidence="1">Cytoplasm</location>
    </subcellularLocation>
</comment>
<keyword evidence="2" id="KW-0963">Cytoplasm</keyword>
<evidence type="ECO:0000256" key="5">
    <source>
        <dbReference type="PROSITE-ProRule" id="PRU00176"/>
    </source>
</evidence>
<feature type="compositionally biased region" description="Low complexity" evidence="6">
    <location>
        <begin position="370"/>
        <end position="384"/>
    </location>
</feature>
<feature type="compositionally biased region" description="Low complexity" evidence="6">
    <location>
        <begin position="353"/>
        <end position="362"/>
    </location>
</feature>
<feature type="region of interest" description="Disordered" evidence="6">
    <location>
        <begin position="470"/>
        <end position="515"/>
    </location>
</feature>
<dbReference type="PANTHER" id="PTHR48032">
    <property type="entry name" value="RNA-BINDING PROTEIN MUSASHI HOMOLOG RBP6"/>
    <property type="match status" value="1"/>
</dbReference>
<organism evidence="8 9">
    <name type="scientific">Pinctada imbricata</name>
    <name type="common">Atlantic pearl-oyster</name>
    <name type="synonym">Pinctada martensii</name>
    <dbReference type="NCBI Taxonomy" id="66713"/>
    <lineage>
        <taxon>Eukaryota</taxon>
        <taxon>Metazoa</taxon>
        <taxon>Spiralia</taxon>
        <taxon>Lophotrochozoa</taxon>
        <taxon>Mollusca</taxon>
        <taxon>Bivalvia</taxon>
        <taxon>Autobranchia</taxon>
        <taxon>Pteriomorphia</taxon>
        <taxon>Pterioida</taxon>
        <taxon>Pterioidea</taxon>
        <taxon>Pteriidae</taxon>
        <taxon>Pinctada</taxon>
    </lineage>
</organism>
<dbReference type="InterPro" id="IPR000504">
    <property type="entry name" value="RRM_dom"/>
</dbReference>
<keyword evidence="4 5" id="KW-0694">RNA-binding</keyword>
<feature type="compositionally biased region" description="Low complexity" evidence="6">
    <location>
        <begin position="471"/>
        <end position="494"/>
    </location>
</feature>
<evidence type="ECO:0000256" key="1">
    <source>
        <dbReference type="ARBA" id="ARBA00004496"/>
    </source>
</evidence>
<feature type="compositionally biased region" description="Polar residues" evidence="6">
    <location>
        <begin position="317"/>
        <end position="330"/>
    </location>
</feature>
<feature type="compositionally biased region" description="Pro residues" evidence="6">
    <location>
        <begin position="339"/>
        <end position="352"/>
    </location>
</feature>
<protein>
    <recommendedName>
        <fullName evidence="7">RRM domain-containing protein</fullName>
    </recommendedName>
</protein>
<feature type="compositionally biased region" description="Low complexity" evidence="6">
    <location>
        <begin position="263"/>
        <end position="283"/>
    </location>
</feature>
<sequence length="515" mass="54131">MFPSLDSLLSYFSQYGEVIDCVVMKNQQTGKSRGFGFVTFKDPQCVGTVLSMPAHILDGRQVDAKACNPKGLNRAIGSQNNRGGGRGDNDPYRDFKIFMGGLPNVDEDFLKNFFGRYGKVVEVNIMKDPSNKKSRGFGFLTFESEDSIEQVCAEHYININGKKVECKRATPRDGKRDQGQPPPFMHNQPPMGRGPPGPPEMMGGPPPQDWNQGPGNWNQGPPTPQMEGGPPGPPNNFPPGQGYQPPPNYQQPPQQQPPPQQPPFNQSFQGQPGYQAQPPYQQGNWQAQPVAPPGPPNTQPIASSPAEVPGYGYGQHPPQTAYGQQPPATSYGQYATAPAPQPAPVPAQPPAQPAYGAYGQPPTVAPAPANPAYASPVADPLQPVAQPPPAAGAPTAYSGYGYTAPAPGPAPAVPTGVPDPYAQAAQPPAQPGYGGVPPATAAPPADPATAQPKPDYGAYGYGAYGYGDAGGAPQAAPAYPGQGDAQLPGAYQAQPGGGYQRASVPSAQPYHPYRR</sequence>
<dbReference type="SUPFAM" id="SSF54928">
    <property type="entry name" value="RNA-binding domain, RBD"/>
    <property type="match status" value="2"/>
</dbReference>
<feature type="compositionally biased region" description="Basic and acidic residues" evidence="6">
    <location>
        <begin position="167"/>
        <end position="178"/>
    </location>
</feature>
<accession>A0AA88Y6C8</accession>
<evidence type="ECO:0000256" key="2">
    <source>
        <dbReference type="ARBA" id="ARBA00022490"/>
    </source>
</evidence>
<feature type="compositionally biased region" description="Pro residues" evidence="6">
    <location>
        <begin position="192"/>
        <end position="208"/>
    </location>
</feature>
<dbReference type="InterPro" id="IPR035979">
    <property type="entry name" value="RBD_domain_sf"/>
</dbReference>
<dbReference type="CDD" id="cd12325">
    <property type="entry name" value="RRM1_hnRNPA_hnRNPD_like"/>
    <property type="match status" value="1"/>
</dbReference>
<evidence type="ECO:0000256" key="3">
    <source>
        <dbReference type="ARBA" id="ARBA00022737"/>
    </source>
</evidence>
<feature type="compositionally biased region" description="Pro residues" evidence="6">
    <location>
        <begin position="244"/>
        <end position="262"/>
    </location>
</feature>
<comment type="caution">
    <text evidence="8">The sequence shown here is derived from an EMBL/GenBank/DDBJ whole genome shotgun (WGS) entry which is preliminary data.</text>
</comment>
<evidence type="ECO:0000256" key="6">
    <source>
        <dbReference type="SAM" id="MobiDB-lite"/>
    </source>
</evidence>
<dbReference type="GO" id="GO:0003729">
    <property type="term" value="F:mRNA binding"/>
    <property type="evidence" value="ECO:0007669"/>
    <property type="project" value="TreeGrafter"/>
</dbReference>
<dbReference type="Proteomes" id="UP001186944">
    <property type="component" value="Unassembled WGS sequence"/>
</dbReference>
<dbReference type="InterPro" id="IPR012677">
    <property type="entry name" value="Nucleotide-bd_a/b_plait_sf"/>
</dbReference>
<dbReference type="Pfam" id="PF00076">
    <property type="entry name" value="RRM_1"/>
    <property type="match status" value="2"/>
</dbReference>
<dbReference type="SMART" id="SM00360">
    <property type="entry name" value="RRM"/>
    <property type="match status" value="2"/>
</dbReference>
<dbReference type="Gene3D" id="3.30.70.330">
    <property type="match status" value="2"/>
</dbReference>
<feature type="domain" description="RRM" evidence="7">
    <location>
        <begin position="1"/>
        <end position="69"/>
    </location>
</feature>
<evidence type="ECO:0000256" key="4">
    <source>
        <dbReference type="ARBA" id="ARBA00022884"/>
    </source>
</evidence>
<reference evidence="8" key="1">
    <citation type="submission" date="2019-08" db="EMBL/GenBank/DDBJ databases">
        <title>The improved chromosome-level genome for the pearl oyster Pinctada fucata martensii using PacBio sequencing and Hi-C.</title>
        <authorList>
            <person name="Zheng Z."/>
        </authorList>
    </citation>
    <scope>NUCLEOTIDE SEQUENCE</scope>
    <source>
        <strain evidence="8">ZZ-2019</strain>
        <tissue evidence="8">Adductor muscle</tissue>
    </source>
</reference>
<dbReference type="GO" id="GO:0005737">
    <property type="term" value="C:cytoplasm"/>
    <property type="evidence" value="ECO:0007669"/>
    <property type="project" value="UniProtKB-SubCell"/>
</dbReference>
<dbReference type="AlphaFoldDB" id="A0AA88Y6C8"/>
<keyword evidence="9" id="KW-1185">Reference proteome</keyword>
<feature type="region of interest" description="Disordered" evidence="6">
    <location>
        <begin position="167"/>
        <end position="454"/>
    </location>
</feature>
<feature type="domain" description="RRM" evidence="7">
    <location>
        <begin position="95"/>
        <end position="171"/>
    </location>
</feature>
<dbReference type="PANTHER" id="PTHR48032:SF18">
    <property type="entry name" value="RRM DOMAIN-CONTAINING PROTEIN"/>
    <property type="match status" value="1"/>
</dbReference>
<name>A0AA88Y6C8_PINIB</name>
<dbReference type="EMBL" id="VSWD01000007">
    <property type="protein sequence ID" value="KAK3098766.1"/>
    <property type="molecule type" value="Genomic_DNA"/>
</dbReference>
<evidence type="ECO:0000313" key="9">
    <source>
        <dbReference type="Proteomes" id="UP001186944"/>
    </source>
</evidence>
<dbReference type="GO" id="GO:0006417">
    <property type="term" value="P:regulation of translation"/>
    <property type="evidence" value="ECO:0007669"/>
    <property type="project" value="TreeGrafter"/>
</dbReference>
<dbReference type="PROSITE" id="PS50102">
    <property type="entry name" value="RRM"/>
    <property type="match status" value="2"/>
</dbReference>
<feature type="compositionally biased region" description="Polar residues" evidence="6">
    <location>
        <begin position="209"/>
        <end position="218"/>
    </location>
</feature>
<feature type="compositionally biased region" description="Low complexity" evidence="6">
    <location>
        <begin position="392"/>
        <end position="405"/>
    </location>
</feature>
<proteinExistence type="predicted"/>
<keyword evidence="3" id="KW-0677">Repeat</keyword>
<gene>
    <name evidence="8" type="ORF">FSP39_022898</name>
</gene>
<feature type="compositionally biased region" description="Low complexity" evidence="6">
    <location>
        <begin position="413"/>
        <end position="427"/>
    </location>
</feature>